<keyword evidence="11" id="KW-0472">Membrane</keyword>
<gene>
    <name evidence="15" type="primary">ALG5</name>
    <name evidence="15" type="ORF">H4R34_004194</name>
</gene>
<sequence>MLKLLSPAKRAPTARELEYRDITSPQPKPVDSLYDPPSVTLSVVVPAYNECQRLPTMLKDAQTYLDARLSYGQQHRKGHNRSSSTTSLASPTAAEPCDSSSESSGSESTLLADAGSSDETLPGSPQSPGFASFSYEILVVDDGSRDETTQVALDYARKHRLNNLRVITFEHNRGKGGAVTQGFLHARGEYILFADADGATEFQDVGKLITRLDAITTKKMGIAVGSRSHLQGSDAVVKRSWLRTVLMRSFHAFVYVFGIREIEDTQCGFKLFTRRAAQAIFSNIHVERWIFDIEVLVLARMFGIPVTEVPVTWREIAGSKMSLMRDSIQMATDLLLLRLNYFCGVWKASTDWQQQCVIQAKLKALS</sequence>
<dbReference type="GO" id="GO:0005789">
    <property type="term" value="C:endoplasmic reticulum membrane"/>
    <property type="evidence" value="ECO:0007669"/>
    <property type="project" value="UniProtKB-SubCell"/>
</dbReference>
<evidence type="ECO:0000256" key="5">
    <source>
        <dbReference type="ARBA" id="ARBA00022676"/>
    </source>
</evidence>
<dbReference type="CDD" id="cd04188">
    <property type="entry name" value="DPG_synthase"/>
    <property type="match status" value="1"/>
</dbReference>
<organism evidence="15 16">
    <name type="scientific">Dimargaris verticillata</name>
    <dbReference type="NCBI Taxonomy" id="2761393"/>
    <lineage>
        <taxon>Eukaryota</taxon>
        <taxon>Fungi</taxon>
        <taxon>Fungi incertae sedis</taxon>
        <taxon>Zoopagomycota</taxon>
        <taxon>Kickxellomycotina</taxon>
        <taxon>Dimargaritomycetes</taxon>
        <taxon>Dimargaritales</taxon>
        <taxon>Dimargaritaceae</taxon>
        <taxon>Dimargaris</taxon>
    </lineage>
</organism>
<dbReference type="EMBL" id="JANBQB010000488">
    <property type="protein sequence ID" value="KAJ1975834.1"/>
    <property type="molecule type" value="Genomic_DNA"/>
</dbReference>
<dbReference type="Gene3D" id="3.90.550.10">
    <property type="entry name" value="Spore Coat Polysaccharide Biosynthesis Protein SpsA, Chain A"/>
    <property type="match status" value="1"/>
</dbReference>
<dbReference type="PANTHER" id="PTHR10859:SF91">
    <property type="entry name" value="DOLICHYL-PHOSPHATE BETA-GLUCOSYLTRANSFERASE"/>
    <property type="match status" value="1"/>
</dbReference>
<evidence type="ECO:0000256" key="10">
    <source>
        <dbReference type="ARBA" id="ARBA00022989"/>
    </source>
</evidence>
<evidence type="ECO:0000256" key="9">
    <source>
        <dbReference type="ARBA" id="ARBA00022968"/>
    </source>
</evidence>
<keyword evidence="9" id="KW-0735">Signal-anchor</keyword>
<dbReference type="Proteomes" id="UP001151582">
    <property type="component" value="Unassembled WGS sequence"/>
</dbReference>
<comment type="catalytic activity">
    <reaction evidence="12">
        <text>a di-trans,poly-cis-dolichyl phosphate + UDP-alpha-D-glucose = a di-trans,poly-cis-dolichyl beta-D-glucosyl phosphate + UDP</text>
        <dbReference type="Rhea" id="RHEA:15401"/>
        <dbReference type="Rhea" id="RHEA-COMP:19498"/>
        <dbReference type="Rhea" id="RHEA-COMP:19502"/>
        <dbReference type="ChEBI" id="CHEBI:57525"/>
        <dbReference type="ChEBI" id="CHEBI:57683"/>
        <dbReference type="ChEBI" id="CHEBI:58223"/>
        <dbReference type="ChEBI" id="CHEBI:58885"/>
        <dbReference type="EC" id="2.4.1.117"/>
    </reaction>
    <physiologicalReaction direction="left-to-right" evidence="12">
        <dbReference type="Rhea" id="RHEA:15402"/>
    </physiologicalReaction>
</comment>
<dbReference type="SUPFAM" id="SSF53448">
    <property type="entry name" value="Nucleotide-diphospho-sugar transferases"/>
    <property type="match status" value="1"/>
</dbReference>
<feature type="domain" description="Glycosyltransferase 2-like" evidence="14">
    <location>
        <begin position="135"/>
        <end position="278"/>
    </location>
</feature>
<evidence type="ECO:0000256" key="13">
    <source>
        <dbReference type="SAM" id="MobiDB-lite"/>
    </source>
</evidence>
<dbReference type="AlphaFoldDB" id="A0A9W8B4P2"/>
<dbReference type="InterPro" id="IPR001173">
    <property type="entry name" value="Glyco_trans_2-like"/>
</dbReference>
<name>A0A9W8B4P2_9FUNG</name>
<comment type="subcellular location">
    <subcellularLocation>
        <location evidence="1">Endoplasmic reticulum membrane</location>
        <topology evidence="1">Single-pass membrane protein</topology>
    </subcellularLocation>
</comment>
<keyword evidence="5 15" id="KW-0328">Glycosyltransferase</keyword>
<comment type="caution">
    <text evidence="15">The sequence shown here is derived from an EMBL/GenBank/DDBJ whole genome shotgun (WGS) entry which is preliminary data.</text>
</comment>
<evidence type="ECO:0000256" key="7">
    <source>
        <dbReference type="ARBA" id="ARBA00022692"/>
    </source>
</evidence>
<evidence type="ECO:0000256" key="1">
    <source>
        <dbReference type="ARBA" id="ARBA00004389"/>
    </source>
</evidence>
<dbReference type="GO" id="GO:0006487">
    <property type="term" value="P:protein N-linked glycosylation"/>
    <property type="evidence" value="ECO:0007669"/>
    <property type="project" value="TreeGrafter"/>
</dbReference>
<evidence type="ECO:0000256" key="4">
    <source>
        <dbReference type="ARBA" id="ARBA00012583"/>
    </source>
</evidence>
<evidence type="ECO:0000313" key="15">
    <source>
        <dbReference type="EMBL" id="KAJ1975834.1"/>
    </source>
</evidence>
<accession>A0A9W8B4P2</accession>
<keyword evidence="16" id="KW-1185">Reference proteome</keyword>
<dbReference type="Pfam" id="PF00535">
    <property type="entry name" value="Glycos_transf_2"/>
    <property type="match status" value="1"/>
</dbReference>
<protein>
    <recommendedName>
        <fullName evidence="4">dolichyl-phosphate beta-glucosyltransferase</fullName>
        <ecNumber evidence="4">2.4.1.117</ecNumber>
    </recommendedName>
</protein>
<reference evidence="15" key="1">
    <citation type="submission" date="2022-07" db="EMBL/GenBank/DDBJ databases">
        <title>Phylogenomic reconstructions and comparative analyses of Kickxellomycotina fungi.</title>
        <authorList>
            <person name="Reynolds N.K."/>
            <person name="Stajich J.E."/>
            <person name="Barry K."/>
            <person name="Grigoriev I.V."/>
            <person name="Crous P."/>
            <person name="Smith M.E."/>
        </authorList>
    </citation>
    <scope>NUCLEOTIDE SEQUENCE</scope>
    <source>
        <strain evidence="15">RSA 567</strain>
    </source>
</reference>
<dbReference type="EC" id="2.4.1.117" evidence="4"/>
<feature type="region of interest" description="Disordered" evidence="13">
    <location>
        <begin position="72"/>
        <end position="127"/>
    </location>
</feature>
<feature type="region of interest" description="Disordered" evidence="13">
    <location>
        <begin position="1"/>
        <end position="35"/>
    </location>
</feature>
<dbReference type="InterPro" id="IPR029044">
    <property type="entry name" value="Nucleotide-diphossugar_trans"/>
</dbReference>
<evidence type="ECO:0000259" key="14">
    <source>
        <dbReference type="Pfam" id="PF00535"/>
    </source>
</evidence>
<keyword evidence="7" id="KW-0812">Transmembrane</keyword>
<feature type="compositionally biased region" description="Low complexity" evidence="13">
    <location>
        <begin position="82"/>
        <end position="108"/>
    </location>
</feature>
<evidence type="ECO:0000256" key="2">
    <source>
        <dbReference type="ARBA" id="ARBA00004922"/>
    </source>
</evidence>
<feature type="compositionally biased region" description="Polar residues" evidence="13">
    <location>
        <begin position="117"/>
        <end position="127"/>
    </location>
</feature>
<keyword evidence="8" id="KW-0256">Endoplasmic reticulum</keyword>
<keyword evidence="10" id="KW-1133">Transmembrane helix</keyword>
<comment type="pathway">
    <text evidence="2">Protein modification; protein glycosylation.</text>
</comment>
<evidence type="ECO:0000256" key="11">
    <source>
        <dbReference type="ARBA" id="ARBA00023136"/>
    </source>
</evidence>
<evidence type="ECO:0000256" key="8">
    <source>
        <dbReference type="ARBA" id="ARBA00022824"/>
    </source>
</evidence>
<keyword evidence="6 15" id="KW-0808">Transferase</keyword>
<comment type="similarity">
    <text evidence="3">Belongs to the glycosyltransferase 2 family.</text>
</comment>
<dbReference type="OrthoDB" id="3784at2759"/>
<evidence type="ECO:0000256" key="3">
    <source>
        <dbReference type="ARBA" id="ARBA00006739"/>
    </source>
</evidence>
<evidence type="ECO:0000256" key="12">
    <source>
        <dbReference type="ARBA" id="ARBA00045097"/>
    </source>
</evidence>
<dbReference type="InterPro" id="IPR035518">
    <property type="entry name" value="DPG_synthase"/>
</dbReference>
<dbReference type="PANTHER" id="PTHR10859">
    <property type="entry name" value="GLYCOSYL TRANSFERASE"/>
    <property type="match status" value="1"/>
</dbReference>
<evidence type="ECO:0000313" key="16">
    <source>
        <dbReference type="Proteomes" id="UP001151582"/>
    </source>
</evidence>
<dbReference type="GO" id="GO:0004581">
    <property type="term" value="F:dolichyl-phosphate beta-glucosyltransferase activity"/>
    <property type="evidence" value="ECO:0007669"/>
    <property type="project" value="UniProtKB-EC"/>
</dbReference>
<evidence type="ECO:0000256" key="6">
    <source>
        <dbReference type="ARBA" id="ARBA00022679"/>
    </source>
</evidence>
<proteinExistence type="inferred from homology"/>